<dbReference type="EMBL" id="JACYXZ010000005">
    <property type="protein sequence ID" value="MBD8871139.1"/>
    <property type="molecule type" value="Genomic_DNA"/>
</dbReference>
<dbReference type="AlphaFoldDB" id="A0A927Q3A0"/>
<dbReference type="PANTHER" id="PTHR47829">
    <property type="entry name" value="HYDROLASE, PUTATIVE (AFU_ORTHOLOGUE AFUA_1G12880)-RELATED"/>
    <property type="match status" value="1"/>
</dbReference>
<evidence type="ECO:0000256" key="1">
    <source>
        <dbReference type="SAM" id="MobiDB-lite"/>
    </source>
</evidence>
<gene>
    <name evidence="3" type="ORF">IE331_16045</name>
</gene>
<dbReference type="CDD" id="cd05154">
    <property type="entry name" value="ACAD10_11_N-like"/>
    <property type="match status" value="1"/>
</dbReference>
<dbReference type="Pfam" id="PF01636">
    <property type="entry name" value="APH"/>
    <property type="match status" value="1"/>
</dbReference>
<dbReference type="InterPro" id="IPR011009">
    <property type="entry name" value="Kinase-like_dom_sf"/>
</dbReference>
<comment type="caution">
    <text evidence="3">The sequence shown here is derived from an EMBL/GenBank/DDBJ whole genome shotgun (WGS) entry which is preliminary data.</text>
</comment>
<evidence type="ECO:0000259" key="2">
    <source>
        <dbReference type="Pfam" id="PF01636"/>
    </source>
</evidence>
<accession>A0A927Q3A0</accession>
<dbReference type="InterPro" id="IPR002575">
    <property type="entry name" value="Aminoglycoside_PTrfase"/>
</dbReference>
<dbReference type="Proteomes" id="UP000616839">
    <property type="component" value="Unassembled WGS sequence"/>
</dbReference>
<evidence type="ECO:0000313" key="3">
    <source>
        <dbReference type="EMBL" id="MBD8871139.1"/>
    </source>
</evidence>
<reference evidence="3" key="1">
    <citation type="submission" date="2020-09" db="EMBL/GenBank/DDBJ databases">
        <title>Nocardioides sp. strain MJB4 16S ribosomal RNA gene Genome sequencing and assembly.</title>
        <authorList>
            <person name="Kim I."/>
        </authorList>
    </citation>
    <scope>NUCLEOTIDE SEQUENCE</scope>
    <source>
        <strain evidence="3">MJB4</strain>
    </source>
</reference>
<evidence type="ECO:0000313" key="4">
    <source>
        <dbReference type="Proteomes" id="UP000616839"/>
    </source>
</evidence>
<keyword evidence="4" id="KW-1185">Reference proteome</keyword>
<name>A0A927Q3A0_9ACTN</name>
<sequence length="368" mass="40913">MSKGSTDHPGAGDEGNPSRDVRDEDGFDVAAVSAWLRAHAEADFADTVAADPEVRQFPGGASNLTYLLRYPDRDLILRRPPGGRKAKGAHDMGREFRIQSALAPVFALVPRMVGHCEDESVIGSEFYVMEKVEGTILRQDLPPGMDLSPEQVSQLCRNAIDVLIDLHGVDVTTPGLAELGKGSGYVARQVGGWSSRFRAARTEDVGDFEPVMAWLDEHQPDDVATCLIHNDFRFDNLVLDSDDPLRVVGVLDWEMATLGDPLMDLGGMAAYWIQADDDETFHLFRRQPTTAPGMWTRAEVVAYYGERTGLTVTPEQWRFYEVFGLFRLAVIAQQIYYRYFHGQTSNPSYAVFGDVAKYLETRCARVIG</sequence>
<feature type="domain" description="Aminoglycoside phosphotransferase" evidence="2">
    <location>
        <begin position="53"/>
        <end position="287"/>
    </location>
</feature>
<dbReference type="Gene3D" id="3.90.1200.10">
    <property type="match status" value="1"/>
</dbReference>
<dbReference type="Gene3D" id="3.30.200.20">
    <property type="entry name" value="Phosphorylase Kinase, domain 1"/>
    <property type="match status" value="1"/>
</dbReference>
<dbReference type="PANTHER" id="PTHR47829:SF1">
    <property type="entry name" value="HAD FAMILY PHOSPHATASE"/>
    <property type="match status" value="1"/>
</dbReference>
<feature type="region of interest" description="Disordered" evidence="1">
    <location>
        <begin position="1"/>
        <end position="24"/>
    </location>
</feature>
<dbReference type="InterPro" id="IPR041726">
    <property type="entry name" value="ACAD10_11_N"/>
</dbReference>
<protein>
    <submittedName>
        <fullName evidence="3">Phosphotransferase family protein</fullName>
    </submittedName>
</protein>
<proteinExistence type="predicted"/>
<dbReference type="InterPro" id="IPR052898">
    <property type="entry name" value="ACAD10-like"/>
</dbReference>
<dbReference type="SUPFAM" id="SSF56112">
    <property type="entry name" value="Protein kinase-like (PK-like)"/>
    <property type="match status" value="1"/>
</dbReference>
<organism evidence="3 4">
    <name type="scientific">Nocardioides donggukensis</name>
    <dbReference type="NCBI Taxonomy" id="2774019"/>
    <lineage>
        <taxon>Bacteria</taxon>
        <taxon>Bacillati</taxon>
        <taxon>Actinomycetota</taxon>
        <taxon>Actinomycetes</taxon>
        <taxon>Propionibacteriales</taxon>
        <taxon>Nocardioidaceae</taxon>
        <taxon>Nocardioides</taxon>
    </lineage>
</organism>